<keyword evidence="3" id="KW-1185">Reference proteome</keyword>
<name>A0A6A5R361_9PLEO</name>
<dbReference type="AlphaFoldDB" id="A0A6A5R361"/>
<dbReference type="GeneID" id="54355162"/>
<gene>
    <name evidence="2" type="ORF">M421DRAFT_79517</name>
</gene>
<feature type="compositionally biased region" description="Low complexity" evidence="1">
    <location>
        <begin position="79"/>
        <end position="97"/>
    </location>
</feature>
<dbReference type="Proteomes" id="UP000800082">
    <property type="component" value="Unassembled WGS sequence"/>
</dbReference>
<feature type="non-terminal residue" evidence="2">
    <location>
        <position position="209"/>
    </location>
</feature>
<reference evidence="2" key="1">
    <citation type="journal article" date="2020" name="Stud. Mycol.">
        <title>101 Dothideomycetes genomes: a test case for predicting lifestyles and emergence of pathogens.</title>
        <authorList>
            <person name="Haridas S."/>
            <person name="Albert R."/>
            <person name="Binder M."/>
            <person name="Bloem J."/>
            <person name="Labutti K."/>
            <person name="Salamov A."/>
            <person name="Andreopoulos B."/>
            <person name="Baker S."/>
            <person name="Barry K."/>
            <person name="Bills G."/>
            <person name="Bluhm B."/>
            <person name="Cannon C."/>
            <person name="Castanera R."/>
            <person name="Culley D."/>
            <person name="Daum C."/>
            <person name="Ezra D."/>
            <person name="Gonzalez J."/>
            <person name="Henrissat B."/>
            <person name="Kuo A."/>
            <person name="Liang C."/>
            <person name="Lipzen A."/>
            <person name="Lutzoni F."/>
            <person name="Magnuson J."/>
            <person name="Mondo S."/>
            <person name="Nolan M."/>
            <person name="Ohm R."/>
            <person name="Pangilinan J."/>
            <person name="Park H.-J."/>
            <person name="Ramirez L."/>
            <person name="Alfaro M."/>
            <person name="Sun H."/>
            <person name="Tritt A."/>
            <person name="Yoshinaga Y."/>
            <person name="Zwiers L.-H."/>
            <person name="Turgeon B."/>
            <person name="Goodwin S."/>
            <person name="Spatafora J."/>
            <person name="Crous P."/>
            <person name="Grigoriev I."/>
        </authorList>
    </citation>
    <scope>NUCLEOTIDE SEQUENCE</scope>
    <source>
        <strain evidence="2">CBS 183.55</strain>
    </source>
</reference>
<dbReference type="EMBL" id="ML979112">
    <property type="protein sequence ID" value="KAF1922122.1"/>
    <property type="molecule type" value="Genomic_DNA"/>
</dbReference>
<sequence length="209" mass="23868">MAQGVVAEAERLLWEELLWVGRKEDRPAVELSTIQDDITVVRRGASFLPPSRLQQGRQWTLARLASLPAAQKLYHPHVQAAAGQGQEQGQEQEQEGGSSPGPVRWRERRVRQFVRQIERFLELLCLAVHVTGGQPARGPELLSVRWRNGVLQDRNLYVMEGQVVVITRYHKLQAQWDQPRVVARFLPDRLGQLLAAYLLYVRPLQTMLA</sequence>
<organism evidence="2 3">
    <name type="scientific">Didymella exigua CBS 183.55</name>
    <dbReference type="NCBI Taxonomy" id="1150837"/>
    <lineage>
        <taxon>Eukaryota</taxon>
        <taxon>Fungi</taxon>
        <taxon>Dikarya</taxon>
        <taxon>Ascomycota</taxon>
        <taxon>Pezizomycotina</taxon>
        <taxon>Dothideomycetes</taxon>
        <taxon>Pleosporomycetidae</taxon>
        <taxon>Pleosporales</taxon>
        <taxon>Pleosporineae</taxon>
        <taxon>Didymellaceae</taxon>
        <taxon>Didymella</taxon>
    </lineage>
</organism>
<protein>
    <submittedName>
        <fullName evidence="2">Uncharacterized protein</fullName>
    </submittedName>
</protein>
<dbReference type="OrthoDB" id="3944494at2759"/>
<feature type="region of interest" description="Disordered" evidence="1">
    <location>
        <begin position="78"/>
        <end position="103"/>
    </location>
</feature>
<evidence type="ECO:0000256" key="1">
    <source>
        <dbReference type="SAM" id="MobiDB-lite"/>
    </source>
</evidence>
<evidence type="ECO:0000313" key="2">
    <source>
        <dbReference type="EMBL" id="KAF1922122.1"/>
    </source>
</evidence>
<dbReference type="RefSeq" id="XP_033442376.1">
    <property type="nucleotide sequence ID" value="XM_033597495.1"/>
</dbReference>
<proteinExistence type="predicted"/>
<evidence type="ECO:0000313" key="3">
    <source>
        <dbReference type="Proteomes" id="UP000800082"/>
    </source>
</evidence>
<accession>A0A6A5R361</accession>